<feature type="transmembrane region" description="Helical" evidence="1">
    <location>
        <begin position="88"/>
        <end position="106"/>
    </location>
</feature>
<feature type="transmembrane region" description="Helical" evidence="1">
    <location>
        <begin position="21"/>
        <end position="44"/>
    </location>
</feature>
<proteinExistence type="predicted"/>
<protein>
    <submittedName>
        <fullName evidence="2">Uncharacterized protein</fullName>
    </submittedName>
</protein>
<feature type="transmembrane region" description="Helical" evidence="1">
    <location>
        <begin position="50"/>
        <end position="76"/>
    </location>
</feature>
<feature type="transmembrane region" description="Helical" evidence="1">
    <location>
        <begin position="126"/>
        <end position="148"/>
    </location>
</feature>
<organism evidence="2 3">
    <name type="scientific">Pseudoalteromonas obscura</name>
    <dbReference type="NCBI Taxonomy" id="3048491"/>
    <lineage>
        <taxon>Bacteria</taxon>
        <taxon>Pseudomonadati</taxon>
        <taxon>Pseudomonadota</taxon>
        <taxon>Gammaproteobacteria</taxon>
        <taxon>Alteromonadales</taxon>
        <taxon>Pseudoalteromonadaceae</taxon>
        <taxon>Pseudoalteromonas</taxon>
    </lineage>
</organism>
<sequence length="150" mass="17425">MSLSVERRLEMLPKVKVSKSVVASLYILPISVLALLLLLVFVPIEHKVGYYITLFFALFSIVNCIYSVVCSFFILRAYHSVSNARHRAFDYLVLCILNVFAGYHFWRKIKRKEQADEIEVDLQWKFSVLDVFYIAWVFIAIVSSKLMYGA</sequence>
<accession>A0ABT7EIM1</accession>
<name>A0ABT7EIM1_9GAMM</name>
<keyword evidence="3" id="KW-1185">Reference proteome</keyword>
<keyword evidence="1" id="KW-0472">Membrane</keyword>
<dbReference type="Proteomes" id="UP001231915">
    <property type="component" value="Unassembled WGS sequence"/>
</dbReference>
<dbReference type="EMBL" id="JASJUT010000002">
    <property type="protein sequence ID" value="MDK2594876.1"/>
    <property type="molecule type" value="Genomic_DNA"/>
</dbReference>
<evidence type="ECO:0000256" key="1">
    <source>
        <dbReference type="SAM" id="Phobius"/>
    </source>
</evidence>
<gene>
    <name evidence="2" type="ORF">QNM18_07470</name>
</gene>
<comment type="caution">
    <text evidence="2">The sequence shown here is derived from an EMBL/GenBank/DDBJ whole genome shotgun (WGS) entry which is preliminary data.</text>
</comment>
<evidence type="ECO:0000313" key="2">
    <source>
        <dbReference type="EMBL" id="MDK2594876.1"/>
    </source>
</evidence>
<evidence type="ECO:0000313" key="3">
    <source>
        <dbReference type="Proteomes" id="UP001231915"/>
    </source>
</evidence>
<keyword evidence="1" id="KW-0812">Transmembrane</keyword>
<keyword evidence="1" id="KW-1133">Transmembrane helix</keyword>
<reference evidence="2 3" key="1">
    <citation type="submission" date="2023-05" db="EMBL/GenBank/DDBJ databases">
        <title>Pseudoalteromonas ardens sp. nov., Pseudoalteromonas obscura sp. nov., and Pseudoalteromonas umbrosa sp. nov., isolated from the coral Montipora capitata.</title>
        <authorList>
            <person name="Thomas E.M."/>
            <person name="Smith E.M."/>
            <person name="Papke E."/>
            <person name="Shlafstein M.D."/>
            <person name="Oline D.K."/>
            <person name="Videau P."/>
            <person name="Saw J.H."/>
            <person name="Strangman W.K."/>
            <person name="Ushijima B."/>
        </authorList>
    </citation>
    <scope>NUCLEOTIDE SEQUENCE [LARGE SCALE GENOMIC DNA]</scope>
    <source>
        <strain evidence="2 3">P94</strain>
    </source>
</reference>